<gene>
    <name evidence="2" type="ORF">EYF80_053887</name>
</gene>
<dbReference type="Proteomes" id="UP000314294">
    <property type="component" value="Unassembled WGS sequence"/>
</dbReference>
<accession>A0A4Z2F481</accession>
<feature type="compositionally biased region" description="Basic and acidic residues" evidence="1">
    <location>
        <begin position="7"/>
        <end position="19"/>
    </location>
</feature>
<keyword evidence="3" id="KW-1185">Reference proteome</keyword>
<proteinExistence type="predicted"/>
<evidence type="ECO:0000313" key="2">
    <source>
        <dbReference type="EMBL" id="TNN35949.1"/>
    </source>
</evidence>
<dbReference type="OrthoDB" id="296386at2759"/>
<evidence type="ECO:0000256" key="1">
    <source>
        <dbReference type="SAM" id="MobiDB-lite"/>
    </source>
</evidence>
<dbReference type="AlphaFoldDB" id="A0A4Z2F481"/>
<name>A0A4Z2F481_9TELE</name>
<evidence type="ECO:0000313" key="3">
    <source>
        <dbReference type="Proteomes" id="UP000314294"/>
    </source>
</evidence>
<organism evidence="2 3">
    <name type="scientific">Liparis tanakae</name>
    <name type="common">Tanaka's snailfish</name>
    <dbReference type="NCBI Taxonomy" id="230148"/>
    <lineage>
        <taxon>Eukaryota</taxon>
        <taxon>Metazoa</taxon>
        <taxon>Chordata</taxon>
        <taxon>Craniata</taxon>
        <taxon>Vertebrata</taxon>
        <taxon>Euteleostomi</taxon>
        <taxon>Actinopterygii</taxon>
        <taxon>Neopterygii</taxon>
        <taxon>Teleostei</taxon>
        <taxon>Neoteleostei</taxon>
        <taxon>Acanthomorphata</taxon>
        <taxon>Eupercaria</taxon>
        <taxon>Perciformes</taxon>
        <taxon>Cottioidei</taxon>
        <taxon>Cottales</taxon>
        <taxon>Liparidae</taxon>
        <taxon>Liparis</taxon>
    </lineage>
</organism>
<sequence length="79" mass="9254">MLSEENIELRERQKDRHTEPLLPPMPNYRTFDYVLVAPKVDDEMDQKAQRQRAFIQQLEKKNISVTVSLLPSPSHMSST</sequence>
<comment type="caution">
    <text evidence="2">The sequence shown here is derived from an EMBL/GenBank/DDBJ whole genome shotgun (WGS) entry which is preliminary data.</text>
</comment>
<reference evidence="2 3" key="1">
    <citation type="submission" date="2019-03" db="EMBL/GenBank/DDBJ databases">
        <title>First draft genome of Liparis tanakae, snailfish: a comprehensive survey of snailfish specific genes.</title>
        <authorList>
            <person name="Kim W."/>
            <person name="Song I."/>
            <person name="Jeong J.-H."/>
            <person name="Kim D."/>
            <person name="Kim S."/>
            <person name="Ryu S."/>
            <person name="Song J.Y."/>
            <person name="Lee S.K."/>
        </authorList>
    </citation>
    <scope>NUCLEOTIDE SEQUENCE [LARGE SCALE GENOMIC DNA]</scope>
    <source>
        <tissue evidence="2">Muscle</tissue>
    </source>
</reference>
<protein>
    <submittedName>
        <fullName evidence="2">Uncharacterized protein</fullName>
    </submittedName>
</protein>
<feature type="region of interest" description="Disordered" evidence="1">
    <location>
        <begin position="1"/>
        <end position="24"/>
    </location>
</feature>
<dbReference type="EMBL" id="SRLO01001681">
    <property type="protein sequence ID" value="TNN35949.1"/>
    <property type="molecule type" value="Genomic_DNA"/>
</dbReference>